<organism evidence="2 3">
    <name type="scientific">Phytophthora infestans</name>
    <name type="common">Potato late blight agent</name>
    <name type="synonym">Botrytis infestans</name>
    <dbReference type="NCBI Taxonomy" id="4787"/>
    <lineage>
        <taxon>Eukaryota</taxon>
        <taxon>Sar</taxon>
        <taxon>Stramenopiles</taxon>
        <taxon>Oomycota</taxon>
        <taxon>Peronosporomycetes</taxon>
        <taxon>Peronosporales</taxon>
        <taxon>Peronosporaceae</taxon>
        <taxon>Phytophthora</taxon>
    </lineage>
</organism>
<evidence type="ECO:0000256" key="1">
    <source>
        <dbReference type="SAM" id="SignalP"/>
    </source>
</evidence>
<sequence>MPFFWILSELTAFVAASGTWSDFFPTPIPLLDSVSVGSSQKATFHKNEKELGTQRMVRVVSCHFLRLSCSVDDHPLFRRYYARCNRERGVKLLRCFPHCCPEHVQRCYCGTSIHVQVSFTTILPPVVREKLLVCARFEPSRVVPLWPNNVASAPGYDAMQEDERKLQPGEVVALPASLLAVDKRKPDQTVWIRADREGELKQKTLPQNAVLYVLNNHRFPKWQYSYDSSVTRAQREMSHHLVVYVFQLTGSRLDSGEIEAAILVRHESPGFYLVSYRRSGINGRDTGCELPALDTASNTKFAAVEVDLSTFTSTSDAVQVRFVGPVSAGNILNLETKIAAYPSIITTTGCSIAPQSAAGDSDAAFWASDVRVYRSGLAEKAKHLLILWRFLSFVTLEDAGITLDILRTQIRSHWLHAARVLQTSSRTPSWRRPSQLECVIGSLLLSLCRGTSLFSPHQTATHEQIVVQATAHLLRRALSSRAVQYALQTAFTLGTGGMDKRHIRERFIVLVSDLYDILGDLCRLGSSDVASVLPRDRISVPAIVDEVVSLIYTQRQFTELRNEISGMLRGQLTSHSGLLDSNLESLFGYFTAQTNEVLFATQSGPAALIHLRGAENAWTRTWLLEPGSIQVTRIPTLFVEPSLVSFTRWDHEFACIEVALNESESRLSVSSLLPIIKRVAHTEFQLDGRLRSFRSTPSGISTMLPMEGGWWIGDYVGSFSAQTNTLLLDLYATRDSAENGSIDASTTVRRVSVSFVLEEYLNAANFPSSFCRRDRSIVFNGVVAQATYEQNYPTSSSQVKLGDASTVIQAIILQGMQWTAQIKLQGGYVAVPS</sequence>
<proteinExistence type="predicted"/>
<name>A0A8S9UAV6_PHYIN</name>
<feature type="signal peptide" evidence="1">
    <location>
        <begin position="1"/>
        <end position="16"/>
    </location>
</feature>
<dbReference type="AlphaFoldDB" id="A0A8S9UAV6"/>
<dbReference type="Proteomes" id="UP000704712">
    <property type="component" value="Unassembled WGS sequence"/>
</dbReference>
<dbReference type="EMBL" id="JAACNO010001912">
    <property type="protein sequence ID" value="KAF4136652.1"/>
    <property type="molecule type" value="Genomic_DNA"/>
</dbReference>
<comment type="caution">
    <text evidence="2">The sequence shown here is derived from an EMBL/GenBank/DDBJ whole genome shotgun (WGS) entry which is preliminary data.</text>
</comment>
<gene>
    <name evidence="2" type="ORF">GN958_ATG14142</name>
</gene>
<keyword evidence="1" id="KW-0732">Signal</keyword>
<evidence type="ECO:0000313" key="3">
    <source>
        <dbReference type="Proteomes" id="UP000704712"/>
    </source>
</evidence>
<feature type="chain" id="PRO_5035794377" evidence="1">
    <location>
        <begin position="17"/>
        <end position="833"/>
    </location>
</feature>
<reference evidence="2" key="1">
    <citation type="submission" date="2020-03" db="EMBL/GenBank/DDBJ databases">
        <title>Hybrid Assembly of Korean Phytophthora infestans isolates.</title>
        <authorList>
            <person name="Prokchorchik M."/>
            <person name="Lee Y."/>
            <person name="Seo J."/>
            <person name="Cho J.-H."/>
            <person name="Park Y.-E."/>
            <person name="Jang D.-C."/>
            <person name="Im J.-S."/>
            <person name="Choi J.-G."/>
            <person name="Park H.-J."/>
            <person name="Lee G.-B."/>
            <person name="Lee Y.-G."/>
            <person name="Hong S.-Y."/>
            <person name="Cho K."/>
            <person name="Sohn K.H."/>
        </authorList>
    </citation>
    <scope>NUCLEOTIDE SEQUENCE</scope>
    <source>
        <strain evidence="2">KR_2_A2</strain>
    </source>
</reference>
<protein>
    <submittedName>
        <fullName evidence="2">Uncharacterized protein</fullName>
    </submittedName>
</protein>
<evidence type="ECO:0000313" key="2">
    <source>
        <dbReference type="EMBL" id="KAF4136652.1"/>
    </source>
</evidence>
<accession>A0A8S9UAV6</accession>